<keyword evidence="4" id="KW-1185">Reference proteome</keyword>
<evidence type="ECO:0000313" key="4">
    <source>
        <dbReference type="Proteomes" id="UP001148125"/>
    </source>
</evidence>
<comment type="caution">
    <text evidence="3">The sequence shown here is derived from an EMBL/GenBank/DDBJ whole genome shotgun (WGS) entry which is preliminary data.</text>
</comment>
<accession>A0ABT5V9C2</accession>
<dbReference type="EMBL" id="JAOTPO010000001">
    <property type="protein sequence ID" value="MDE5412046.1"/>
    <property type="molecule type" value="Genomic_DNA"/>
</dbReference>
<evidence type="ECO:0000259" key="2">
    <source>
        <dbReference type="Pfam" id="PF12164"/>
    </source>
</evidence>
<dbReference type="InterPro" id="IPR038548">
    <property type="entry name" value="SporV_AA_N_sf"/>
</dbReference>
<keyword evidence="1" id="KW-0812">Transmembrane</keyword>
<dbReference type="Pfam" id="PF12164">
    <property type="entry name" value="SporV_AA"/>
    <property type="match status" value="1"/>
</dbReference>
<dbReference type="Proteomes" id="UP001148125">
    <property type="component" value="Unassembled WGS sequence"/>
</dbReference>
<dbReference type="Gene3D" id="2.60.480.10">
    <property type="entry name" value="eubacterium ventriosum atcc domain"/>
    <property type="match status" value="1"/>
</dbReference>
<gene>
    <name evidence="3" type="ORF">N7Z68_01435</name>
</gene>
<protein>
    <submittedName>
        <fullName evidence="3">Stage V sporulation protein AA</fullName>
    </submittedName>
</protein>
<reference evidence="3" key="1">
    <citation type="submission" date="2024-05" db="EMBL/GenBank/DDBJ databases">
        <title>Alkalihalobacillus sp. strain MEB203 novel alkaliphilic bacterium from Lonar Lake, India.</title>
        <authorList>
            <person name="Joshi A."/>
            <person name="Thite S."/>
            <person name="Mengade P."/>
        </authorList>
    </citation>
    <scope>NUCLEOTIDE SEQUENCE</scope>
    <source>
        <strain evidence="3">MEB 203</strain>
    </source>
</reference>
<feature type="transmembrane region" description="Helical" evidence="1">
    <location>
        <begin position="98"/>
        <end position="118"/>
    </location>
</feature>
<dbReference type="InterPro" id="IPR021997">
    <property type="entry name" value="SporV_AA"/>
</dbReference>
<keyword evidence="1" id="KW-1133">Transmembrane helix</keyword>
<dbReference type="RefSeq" id="WP_275116670.1">
    <property type="nucleotide sequence ID" value="NZ_JAOTPO010000001.1"/>
</dbReference>
<sequence length="207" mass="23852">MSELLVYIRMRHKVEVKANQHVTVGDLAQIIAEPLIREKITHLPIHKVKPSDKNFVLIDVMKVIMVISDAVPGSDVQSIGAAHTIIEVKMKSKRIEPVYFLFIWLLLFIGAGMAIMNFHEDVSMREVHQRIFTTVTGNEIAKPLLLQIPYSIGLGLGMIIFFNHVFRKRLNEEPSPLEVEMFKYQQDLDQYITYHENSESETKLNDH</sequence>
<organism evidence="3 4">
    <name type="scientific">Alkalihalobacterium chitinilyticum</name>
    <dbReference type="NCBI Taxonomy" id="2980103"/>
    <lineage>
        <taxon>Bacteria</taxon>
        <taxon>Bacillati</taxon>
        <taxon>Bacillota</taxon>
        <taxon>Bacilli</taxon>
        <taxon>Bacillales</taxon>
        <taxon>Bacillaceae</taxon>
        <taxon>Alkalihalobacterium</taxon>
    </lineage>
</organism>
<name>A0ABT5V9C2_9BACI</name>
<evidence type="ECO:0000256" key="1">
    <source>
        <dbReference type="SAM" id="Phobius"/>
    </source>
</evidence>
<proteinExistence type="predicted"/>
<keyword evidence="1" id="KW-0472">Membrane</keyword>
<feature type="transmembrane region" description="Helical" evidence="1">
    <location>
        <begin position="148"/>
        <end position="166"/>
    </location>
</feature>
<feature type="domain" description="Stage V sporulation protein AA" evidence="2">
    <location>
        <begin position="6"/>
        <end position="91"/>
    </location>
</feature>
<evidence type="ECO:0000313" key="3">
    <source>
        <dbReference type="EMBL" id="MDE5412046.1"/>
    </source>
</evidence>